<dbReference type="AlphaFoldDB" id="A0A928VPG5"/>
<dbReference type="SMART" id="SM00331">
    <property type="entry name" value="PP2C_SIG"/>
    <property type="match status" value="1"/>
</dbReference>
<dbReference type="CDD" id="cd00143">
    <property type="entry name" value="PP2Cc"/>
    <property type="match status" value="1"/>
</dbReference>
<dbReference type="GO" id="GO:0004722">
    <property type="term" value="F:protein serine/threonine phosphatase activity"/>
    <property type="evidence" value="ECO:0007669"/>
    <property type="project" value="InterPro"/>
</dbReference>
<dbReference type="Pfam" id="PF13672">
    <property type="entry name" value="PP2C_2"/>
    <property type="match status" value="1"/>
</dbReference>
<dbReference type="InterPro" id="IPR001932">
    <property type="entry name" value="PPM-type_phosphatase-like_dom"/>
</dbReference>
<dbReference type="SUPFAM" id="SSF81606">
    <property type="entry name" value="PP2C-like"/>
    <property type="match status" value="1"/>
</dbReference>
<feature type="domain" description="PPM-type phosphatase" evidence="2">
    <location>
        <begin position="75"/>
        <end position="339"/>
    </location>
</feature>
<sequence>MISESNNTESSQLPESLPNPPEPVVPPVNPIEPVNPVDAPDDNASEMPQTLIHPPLPPDEVDDMPTIVLPMQLVDLGAAALTDVGQQREHNEDYFGVTLVMDQQQYPTMAQAKAKGLYVLCDGMGGHAGGEVASRMAVETLQEELRQSWYGSDIWGLPDQSTIVAAIHAANDKIYRQNLDAARMGNGRMGTTLVMMFVCGNQVAIAHVGDSRVYNFSRKQGLNQLTTDHEVGQREIQKGTAPDEAYARPDAYQLTQALGPRDNQFVDPGITFMELSEDTLFVLASDGLTDNDLLEQCWPTTLEPMLNSQLGLEQGVRQLIDLGNQYNGHDNITAIAVRLRVRPDMIQYP</sequence>
<evidence type="ECO:0000259" key="2">
    <source>
        <dbReference type="PROSITE" id="PS51746"/>
    </source>
</evidence>
<organism evidence="3 4">
    <name type="scientific">Romeriopsis navalis LEGE 11480</name>
    <dbReference type="NCBI Taxonomy" id="2777977"/>
    <lineage>
        <taxon>Bacteria</taxon>
        <taxon>Bacillati</taxon>
        <taxon>Cyanobacteriota</taxon>
        <taxon>Cyanophyceae</taxon>
        <taxon>Leptolyngbyales</taxon>
        <taxon>Leptolyngbyaceae</taxon>
        <taxon>Romeriopsis</taxon>
        <taxon>Romeriopsis navalis</taxon>
    </lineage>
</organism>
<evidence type="ECO:0000313" key="3">
    <source>
        <dbReference type="EMBL" id="MBE9031418.1"/>
    </source>
</evidence>
<gene>
    <name evidence="3" type="ORF">IQ266_16920</name>
</gene>
<comment type="caution">
    <text evidence="3">The sequence shown here is derived from an EMBL/GenBank/DDBJ whole genome shotgun (WGS) entry which is preliminary data.</text>
</comment>
<evidence type="ECO:0000313" key="4">
    <source>
        <dbReference type="Proteomes" id="UP000625316"/>
    </source>
</evidence>
<dbReference type="InterPro" id="IPR015655">
    <property type="entry name" value="PP2C"/>
</dbReference>
<dbReference type="PROSITE" id="PS51746">
    <property type="entry name" value="PPM_2"/>
    <property type="match status" value="1"/>
</dbReference>
<dbReference type="NCBIfam" id="NF011149">
    <property type="entry name" value="PRK14559.1"/>
    <property type="match status" value="1"/>
</dbReference>
<dbReference type="Gene3D" id="3.60.40.10">
    <property type="entry name" value="PPM-type phosphatase domain"/>
    <property type="match status" value="1"/>
</dbReference>
<name>A0A928VPG5_9CYAN</name>
<accession>A0A928VPG5</accession>
<dbReference type="PANTHER" id="PTHR47992">
    <property type="entry name" value="PROTEIN PHOSPHATASE"/>
    <property type="match status" value="1"/>
</dbReference>
<feature type="compositionally biased region" description="Polar residues" evidence="1">
    <location>
        <begin position="1"/>
        <end position="13"/>
    </location>
</feature>
<dbReference type="EMBL" id="JADEXQ010000062">
    <property type="protein sequence ID" value="MBE9031418.1"/>
    <property type="molecule type" value="Genomic_DNA"/>
</dbReference>
<feature type="compositionally biased region" description="Pro residues" evidence="1">
    <location>
        <begin position="17"/>
        <end position="30"/>
    </location>
</feature>
<dbReference type="Proteomes" id="UP000625316">
    <property type="component" value="Unassembled WGS sequence"/>
</dbReference>
<dbReference type="SMART" id="SM00332">
    <property type="entry name" value="PP2Cc"/>
    <property type="match status" value="1"/>
</dbReference>
<protein>
    <submittedName>
        <fullName evidence="3">Serine/threonine phosphatase</fullName>
    </submittedName>
</protein>
<proteinExistence type="predicted"/>
<reference evidence="3" key="1">
    <citation type="submission" date="2020-10" db="EMBL/GenBank/DDBJ databases">
        <authorList>
            <person name="Castelo-Branco R."/>
            <person name="Eusebio N."/>
            <person name="Adriana R."/>
            <person name="Vieira A."/>
            <person name="Brugerolle De Fraissinette N."/>
            <person name="Rezende De Castro R."/>
            <person name="Schneider M.P."/>
            <person name="Vasconcelos V."/>
            <person name="Leao P.N."/>
        </authorList>
    </citation>
    <scope>NUCLEOTIDE SEQUENCE</scope>
    <source>
        <strain evidence="3">LEGE 11480</strain>
    </source>
</reference>
<dbReference type="InterPro" id="IPR036457">
    <property type="entry name" value="PPM-type-like_dom_sf"/>
</dbReference>
<feature type="region of interest" description="Disordered" evidence="1">
    <location>
        <begin position="1"/>
        <end position="57"/>
    </location>
</feature>
<keyword evidence="4" id="KW-1185">Reference proteome</keyword>
<evidence type="ECO:0000256" key="1">
    <source>
        <dbReference type="SAM" id="MobiDB-lite"/>
    </source>
</evidence>
<dbReference type="RefSeq" id="WP_264326244.1">
    <property type="nucleotide sequence ID" value="NZ_JADEXQ010000062.1"/>
</dbReference>